<evidence type="ECO:0000313" key="5">
    <source>
        <dbReference type="Proteomes" id="UP001149411"/>
    </source>
</evidence>
<evidence type="ECO:0000256" key="2">
    <source>
        <dbReference type="SAM" id="Phobius"/>
    </source>
</evidence>
<feature type="domain" description="SCP" evidence="3">
    <location>
        <begin position="177"/>
        <end position="310"/>
    </location>
</feature>
<evidence type="ECO:0000256" key="1">
    <source>
        <dbReference type="SAM" id="MobiDB-lite"/>
    </source>
</evidence>
<dbReference type="InterPro" id="IPR035940">
    <property type="entry name" value="CAP_sf"/>
</dbReference>
<dbReference type="SUPFAM" id="SSF55797">
    <property type="entry name" value="PR-1-like"/>
    <property type="match status" value="1"/>
</dbReference>
<keyword evidence="5" id="KW-1185">Reference proteome</keyword>
<evidence type="ECO:0000259" key="3">
    <source>
        <dbReference type="Pfam" id="PF00188"/>
    </source>
</evidence>
<feature type="region of interest" description="Disordered" evidence="1">
    <location>
        <begin position="1"/>
        <end position="23"/>
    </location>
</feature>
<gene>
    <name evidence="4" type="ORF">EGH25_11650</name>
</gene>
<dbReference type="InterPro" id="IPR014044">
    <property type="entry name" value="CAP_dom"/>
</dbReference>
<accession>A0A9Q4C683</accession>
<name>A0A9Q4C683_9EURY</name>
<dbReference type="Pfam" id="PF00188">
    <property type="entry name" value="CAP"/>
    <property type="match status" value="1"/>
</dbReference>
<evidence type="ECO:0000313" key="4">
    <source>
        <dbReference type="EMBL" id="MCX2820003.1"/>
    </source>
</evidence>
<dbReference type="EMBL" id="RKLV01000016">
    <property type="protein sequence ID" value="MCX2820003.1"/>
    <property type="molecule type" value="Genomic_DNA"/>
</dbReference>
<dbReference type="AlphaFoldDB" id="A0A9Q4C683"/>
<keyword evidence="2" id="KW-0472">Membrane</keyword>
<keyword evidence="2" id="KW-1133">Transmembrane helix</keyword>
<organism evidence="4 5">
    <name type="scientific">Halorutilus salinus</name>
    <dbReference type="NCBI Taxonomy" id="2487751"/>
    <lineage>
        <taxon>Archaea</taxon>
        <taxon>Methanobacteriati</taxon>
        <taxon>Methanobacteriota</taxon>
        <taxon>Stenosarchaea group</taxon>
        <taxon>Halobacteria</taxon>
        <taxon>Halorutilales</taxon>
        <taxon>Halorutilaceae</taxon>
        <taxon>Halorutilus</taxon>
    </lineage>
</organism>
<sequence length="318" mass="34637">MRGALRRLGGWRRVGSDSDDEPPDTVVREIRNAVKAYENVHEGTPHRQAFDVEYGDRIYRARVSRDGGTHYYRAPNVSTVRRTAVGVRRVAGDVTASVERLRDDPTALTATTTVFSAFVFLLVVGLVGAMGFGAVGSSDGNVSNVTGVEYSPFNASGDVLDDSFDFNEVRAERLVMEETNEVRRAHGVEAVENVGALSESATVHAGNMAQNEYVGHITPAGEDVGDRYGGACDSSRYNTREYTENAAAVAFDEPLDRWNGTRLQNENEVAGFVVEAWMRSPDHRDNLLESDREGIGIGVQLRDGKLFVVQALCGSASD</sequence>
<feature type="transmembrane region" description="Helical" evidence="2">
    <location>
        <begin position="107"/>
        <end position="135"/>
    </location>
</feature>
<dbReference type="Gene3D" id="3.40.33.10">
    <property type="entry name" value="CAP"/>
    <property type="match status" value="1"/>
</dbReference>
<feature type="compositionally biased region" description="Low complexity" evidence="1">
    <location>
        <begin position="1"/>
        <end position="13"/>
    </location>
</feature>
<reference evidence="4" key="1">
    <citation type="submission" date="2022-09" db="EMBL/GenBank/DDBJ databases">
        <title>Haloadaptaus new haloarchaeum isolated from saline soil.</title>
        <authorList>
            <person name="Duran-Viseras A."/>
            <person name="Sanchez-Porro C."/>
            <person name="Ventosa A."/>
        </authorList>
    </citation>
    <scope>NUCLEOTIDE SEQUENCE</scope>
    <source>
        <strain evidence="4">F3-133</strain>
    </source>
</reference>
<dbReference type="PANTHER" id="PTHR31157:SF1">
    <property type="entry name" value="SCP DOMAIN-CONTAINING PROTEIN"/>
    <property type="match status" value="1"/>
</dbReference>
<dbReference type="Proteomes" id="UP001149411">
    <property type="component" value="Unassembled WGS sequence"/>
</dbReference>
<dbReference type="PANTHER" id="PTHR31157">
    <property type="entry name" value="SCP DOMAIN-CONTAINING PROTEIN"/>
    <property type="match status" value="1"/>
</dbReference>
<dbReference type="RefSeq" id="WP_266088790.1">
    <property type="nucleotide sequence ID" value="NZ_RKLV01000016.1"/>
</dbReference>
<protein>
    <submittedName>
        <fullName evidence="4">CAP domain-containing protein</fullName>
    </submittedName>
</protein>
<proteinExistence type="predicted"/>
<comment type="caution">
    <text evidence="4">The sequence shown here is derived from an EMBL/GenBank/DDBJ whole genome shotgun (WGS) entry which is preliminary data.</text>
</comment>
<dbReference type="CDD" id="cd05379">
    <property type="entry name" value="CAP_bacterial"/>
    <property type="match status" value="1"/>
</dbReference>
<keyword evidence="2" id="KW-0812">Transmembrane</keyword>